<evidence type="ECO:0000313" key="1">
    <source>
        <dbReference type="EMBL" id="MBM3224289.1"/>
    </source>
</evidence>
<dbReference type="EMBL" id="VGLS01000292">
    <property type="protein sequence ID" value="MBM3224289.1"/>
    <property type="molecule type" value="Genomic_DNA"/>
</dbReference>
<sequence>MAHNALPMQERECMPLVLLSCWCIILLSLTGVPQTFAQAGNAMRAPTVVPLPSSGATPTTSMSAPAQVLDLSLRFFQQVISPVDGARSTMYPTGSAYARQALRKHGALVGTVLSIERLMHEGNEAQVAPRIRKHGIWRTHDPVEANDWWWHGPDWVYTPTAIPPDRR</sequence>
<organism evidence="1 2">
    <name type="scientific">Tectimicrobiota bacterium</name>
    <dbReference type="NCBI Taxonomy" id="2528274"/>
    <lineage>
        <taxon>Bacteria</taxon>
        <taxon>Pseudomonadati</taxon>
        <taxon>Nitrospinota/Tectimicrobiota group</taxon>
        <taxon>Candidatus Tectimicrobiota</taxon>
    </lineage>
</organism>
<comment type="caution">
    <text evidence="1">The sequence shown here is derived from an EMBL/GenBank/DDBJ whole genome shotgun (WGS) entry which is preliminary data.</text>
</comment>
<dbReference type="InterPro" id="IPR002696">
    <property type="entry name" value="Membr_insert_effic_factor_YidD"/>
</dbReference>
<protein>
    <submittedName>
        <fullName evidence="1">Membrane protein insertion efficiency factor YidD</fullName>
    </submittedName>
</protein>
<dbReference type="NCBIfam" id="TIGR00278">
    <property type="entry name" value="membrane protein insertion efficiency factor YidD"/>
    <property type="match status" value="1"/>
</dbReference>
<name>A0A937W2N4_UNCTE</name>
<reference evidence="1" key="1">
    <citation type="submission" date="2019-03" db="EMBL/GenBank/DDBJ databases">
        <title>Lake Tanganyika Metagenome-Assembled Genomes (MAGs).</title>
        <authorList>
            <person name="Tran P."/>
        </authorList>
    </citation>
    <scope>NUCLEOTIDE SEQUENCE</scope>
    <source>
        <strain evidence="1">K_DeepCast_65m_m2_066</strain>
    </source>
</reference>
<gene>
    <name evidence="1" type="primary">yidD</name>
    <name evidence="1" type="ORF">FJZ47_10850</name>
</gene>
<dbReference type="Proteomes" id="UP000712673">
    <property type="component" value="Unassembled WGS sequence"/>
</dbReference>
<dbReference type="AlphaFoldDB" id="A0A937W2N4"/>
<dbReference type="SMART" id="SM01234">
    <property type="entry name" value="Haemolytic"/>
    <property type="match status" value="1"/>
</dbReference>
<evidence type="ECO:0000313" key="2">
    <source>
        <dbReference type="Proteomes" id="UP000712673"/>
    </source>
</evidence>
<dbReference type="Pfam" id="PF01809">
    <property type="entry name" value="YidD"/>
    <property type="match status" value="1"/>
</dbReference>
<accession>A0A937W2N4</accession>
<proteinExistence type="predicted"/>